<comment type="caution">
    <text evidence="1">The sequence shown here is derived from an EMBL/GenBank/DDBJ whole genome shotgun (WGS) entry which is preliminary data.</text>
</comment>
<dbReference type="EMBL" id="CM042039">
    <property type="protein sequence ID" value="KAI3724965.1"/>
    <property type="molecule type" value="Genomic_DNA"/>
</dbReference>
<accession>A0ACB9BSK4</accession>
<gene>
    <name evidence="1" type="ORF">L1987_64734</name>
</gene>
<proteinExistence type="predicted"/>
<evidence type="ECO:0000313" key="2">
    <source>
        <dbReference type="Proteomes" id="UP001056120"/>
    </source>
</evidence>
<dbReference type="Proteomes" id="UP001056120">
    <property type="component" value="Linkage Group LG22"/>
</dbReference>
<organism evidence="1 2">
    <name type="scientific">Smallanthus sonchifolius</name>
    <dbReference type="NCBI Taxonomy" id="185202"/>
    <lineage>
        <taxon>Eukaryota</taxon>
        <taxon>Viridiplantae</taxon>
        <taxon>Streptophyta</taxon>
        <taxon>Embryophyta</taxon>
        <taxon>Tracheophyta</taxon>
        <taxon>Spermatophyta</taxon>
        <taxon>Magnoliopsida</taxon>
        <taxon>eudicotyledons</taxon>
        <taxon>Gunneridae</taxon>
        <taxon>Pentapetalae</taxon>
        <taxon>asterids</taxon>
        <taxon>campanulids</taxon>
        <taxon>Asterales</taxon>
        <taxon>Asteraceae</taxon>
        <taxon>Asteroideae</taxon>
        <taxon>Heliantheae alliance</taxon>
        <taxon>Millerieae</taxon>
        <taxon>Smallanthus</taxon>
    </lineage>
</organism>
<reference evidence="1 2" key="2">
    <citation type="journal article" date="2022" name="Mol. Ecol. Resour.">
        <title>The genomes of chicory, endive, great burdock and yacon provide insights into Asteraceae paleo-polyploidization history and plant inulin production.</title>
        <authorList>
            <person name="Fan W."/>
            <person name="Wang S."/>
            <person name="Wang H."/>
            <person name="Wang A."/>
            <person name="Jiang F."/>
            <person name="Liu H."/>
            <person name="Zhao H."/>
            <person name="Xu D."/>
            <person name="Zhang Y."/>
        </authorList>
    </citation>
    <scope>NUCLEOTIDE SEQUENCE [LARGE SCALE GENOMIC DNA]</scope>
    <source>
        <strain evidence="2">cv. Yunnan</strain>
        <tissue evidence="1">Leaves</tissue>
    </source>
</reference>
<name>A0ACB9BSK4_9ASTR</name>
<protein>
    <submittedName>
        <fullName evidence="1">Uncharacterized protein</fullName>
    </submittedName>
</protein>
<sequence length="85" mass="9745">MRSEAVALKTSFANMDKLKLLQLKYVKLIGSYEKFPDLIWLCWHGCPFQTMPSGLLVSSLVAIDMRYGHMEVFEIPTNFAYPDVV</sequence>
<reference evidence="2" key="1">
    <citation type="journal article" date="2022" name="Mol. Ecol. Resour.">
        <title>The genomes of chicory, endive, great burdock and yacon provide insights into Asteraceae palaeo-polyploidization history and plant inulin production.</title>
        <authorList>
            <person name="Fan W."/>
            <person name="Wang S."/>
            <person name="Wang H."/>
            <person name="Wang A."/>
            <person name="Jiang F."/>
            <person name="Liu H."/>
            <person name="Zhao H."/>
            <person name="Xu D."/>
            <person name="Zhang Y."/>
        </authorList>
    </citation>
    <scope>NUCLEOTIDE SEQUENCE [LARGE SCALE GENOMIC DNA]</scope>
    <source>
        <strain evidence="2">cv. Yunnan</strain>
    </source>
</reference>
<keyword evidence="2" id="KW-1185">Reference proteome</keyword>
<evidence type="ECO:0000313" key="1">
    <source>
        <dbReference type="EMBL" id="KAI3724965.1"/>
    </source>
</evidence>